<feature type="compositionally biased region" description="Basic and acidic residues" evidence="1">
    <location>
        <begin position="25"/>
        <end position="73"/>
    </location>
</feature>
<proteinExistence type="predicted"/>
<evidence type="ECO:0000313" key="2">
    <source>
        <dbReference type="EMBL" id="KKU33097.1"/>
    </source>
</evidence>
<accession>A0A0G1PK98</accession>
<sequence length="100" mass="11643">MKQQSLPISAEERARLDRGLSASIHAKEEDKKLQEKERRDIQVAREEEERRRKETVVPPKEESAWEKETKDLEAEGMEGLGRSAEEVALREKRTDFRPLG</sequence>
<dbReference type="EMBL" id="LCMI01000006">
    <property type="protein sequence ID" value="KKU33097.1"/>
    <property type="molecule type" value="Genomic_DNA"/>
</dbReference>
<reference evidence="2 3" key="1">
    <citation type="journal article" date="2015" name="Nature">
        <title>rRNA introns, odd ribosomes, and small enigmatic genomes across a large radiation of phyla.</title>
        <authorList>
            <person name="Brown C.T."/>
            <person name="Hug L.A."/>
            <person name="Thomas B.C."/>
            <person name="Sharon I."/>
            <person name="Castelle C.J."/>
            <person name="Singh A."/>
            <person name="Wilkins M.J."/>
            <person name="Williams K.H."/>
            <person name="Banfield J.F."/>
        </authorList>
    </citation>
    <scope>NUCLEOTIDE SEQUENCE [LARGE SCALE GENOMIC DNA]</scope>
</reference>
<name>A0A0G1PK98_9BACT</name>
<dbReference type="Proteomes" id="UP000034794">
    <property type="component" value="Unassembled WGS sequence"/>
</dbReference>
<evidence type="ECO:0000256" key="1">
    <source>
        <dbReference type="SAM" id="MobiDB-lite"/>
    </source>
</evidence>
<dbReference type="AlphaFoldDB" id="A0A0G1PK98"/>
<comment type="caution">
    <text evidence="2">The sequence shown here is derived from an EMBL/GenBank/DDBJ whole genome shotgun (WGS) entry which is preliminary data.</text>
</comment>
<protein>
    <submittedName>
        <fullName evidence="2">Uncharacterized protein</fullName>
    </submittedName>
</protein>
<organism evidence="2 3">
    <name type="scientific">Candidatus Collierbacteria bacterium GW2011_GWA2_46_26</name>
    <dbReference type="NCBI Taxonomy" id="1618381"/>
    <lineage>
        <taxon>Bacteria</taxon>
        <taxon>Candidatus Collieribacteriota</taxon>
    </lineage>
</organism>
<gene>
    <name evidence="2" type="ORF">UX47_C0006G0068</name>
</gene>
<evidence type="ECO:0000313" key="3">
    <source>
        <dbReference type="Proteomes" id="UP000034794"/>
    </source>
</evidence>
<feature type="compositionally biased region" description="Basic and acidic residues" evidence="1">
    <location>
        <begin position="83"/>
        <end position="100"/>
    </location>
</feature>
<feature type="region of interest" description="Disordered" evidence="1">
    <location>
        <begin position="1"/>
        <end position="100"/>
    </location>
</feature>